<gene>
    <name evidence="2" type="ORF">SAMN05421858_5022</name>
</gene>
<dbReference type="EMBL" id="FTNO01000008">
    <property type="protein sequence ID" value="SIR98886.1"/>
    <property type="molecule type" value="Genomic_DNA"/>
</dbReference>
<organism evidence="2 3">
    <name type="scientific">Haladaptatus litoreus</name>
    <dbReference type="NCBI Taxonomy" id="553468"/>
    <lineage>
        <taxon>Archaea</taxon>
        <taxon>Methanobacteriati</taxon>
        <taxon>Methanobacteriota</taxon>
        <taxon>Stenosarchaea group</taxon>
        <taxon>Halobacteria</taxon>
        <taxon>Halobacteriales</taxon>
        <taxon>Haladaptataceae</taxon>
        <taxon>Haladaptatus</taxon>
    </lineage>
</organism>
<dbReference type="InterPro" id="IPR003812">
    <property type="entry name" value="Fido"/>
</dbReference>
<proteinExistence type="predicted"/>
<keyword evidence="3" id="KW-1185">Reference proteome</keyword>
<dbReference type="InterPro" id="IPR006440">
    <property type="entry name" value="Doc"/>
</dbReference>
<dbReference type="InterPro" id="IPR036597">
    <property type="entry name" value="Fido-like_dom_sf"/>
</dbReference>
<dbReference type="PANTHER" id="PTHR39426:SF1">
    <property type="entry name" value="HOMOLOGY TO DEATH-ON-CURING PROTEIN OF PHAGE P1"/>
    <property type="match status" value="1"/>
</dbReference>
<dbReference type="Pfam" id="PF02661">
    <property type="entry name" value="Fic"/>
    <property type="match status" value="1"/>
</dbReference>
<feature type="domain" description="Fido" evidence="1">
    <location>
        <begin position="7"/>
        <end position="128"/>
    </location>
</feature>
<evidence type="ECO:0000313" key="2">
    <source>
        <dbReference type="EMBL" id="SIR98886.1"/>
    </source>
</evidence>
<evidence type="ECO:0000313" key="3">
    <source>
        <dbReference type="Proteomes" id="UP000186914"/>
    </source>
</evidence>
<name>A0A1N7FF88_9EURY</name>
<dbReference type="RefSeq" id="WP_076433590.1">
    <property type="nucleotide sequence ID" value="NZ_FTNO01000008.1"/>
</dbReference>
<sequence>MTDLDYPDAETIHTLHADIVVSDADTEPGVHSSADVESALEYIRGRGFFGQGPETIHEKAAHLMRLLVANHPYVDGNKRTALNTVELFYLLNGYHFAYEDESIRTILKEFAIQEQAVNIEHVIEYCRTHAVPED</sequence>
<dbReference type="PANTHER" id="PTHR39426">
    <property type="entry name" value="HOMOLOGY TO DEATH-ON-CURING PROTEIN OF PHAGE P1"/>
    <property type="match status" value="1"/>
</dbReference>
<dbReference type="NCBIfam" id="TIGR01550">
    <property type="entry name" value="DOC_P1"/>
    <property type="match status" value="1"/>
</dbReference>
<dbReference type="AlphaFoldDB" id="A0A1N7FF88"/>
<dbReference type="OrthoDB" id="123270at2157"/>
<dbReference type="PROSITE" id="PS51459">
    <property type="entry name" value="FIDO"/>
    <property type="match status" value="1"/>
</dbReference>
<accession>A0A1N7FF88</accession>
<dbReference type="InterPro" id="IPR053737">
    <property type="entry name" value="Type_II_TA_Toxin"/>
</dbReference>
<dbReference type="SUPFAM" id="SSF140931">
    <property type="entry name" value="Fic-like"/>
    <property type="match status" value="1"/>
</dbReference>
<protein>
    <submittedName>
        <fullName evidence="2">Death on curing protein</fullName>
    </submittedName>
</protein>
<dbReference type="Proteomes" id="UP000186914">
    <property type="component" value="Unassembled WGS sequence"/>
</dbReference>
<evidence type="ECO:0000259" key="1">
    <source>
        <dbReference type="PROSITE" id="PS51459"/>
    </source>
</evidence>
<dbReference type="GO" id="GO:0016301">
    <property type="term" value="F:kinase activity"/>
    <property type="evidence" value="ECO:0007669"/>
    <property type="project" value="InterPro"/>
</dbReference>
<dbReference type="Gene3D" id="1.20.120.1870">
    <property type="entry name" value="Fic/DOC protein, Fido domain"/>
    <property type="match status" value="1"/>
</dbReference>
<reference evidence="3" key="1">
    <citation type="submission" date="2017-01" db="EMBL/GenBank/DDBJ databases">
        <authorList>
            <person name="Varghese N."/>
            <person name="Submissions S."/>
        </authorList>
    </citation>
    <scope>NUCLEOTIDE SEQUENCE [LARGE SCALE GENOMIC DNA]</scope>
    <source>
        <strain evidence="3">CGMCC 1.7737</strain>
    </source>
</reference>